<dbReference type="GO" id="GO:0016891">
    <property type="term" value="F:RNA endonuclease activity producing 5'-phosphomonoesters, hydrolytic mechanism"/>
    <property type="evidence" value="ECO:0007669"/>
    <property type="project" value="TreeGrafter"/>
</dbReference>
<dbReference type="EC" id="3.1.4.4" evidence="3"/>
<dbReference type="InterPro" id="IPR025202">
    <property type="entry name" value="PLD-like_dom"/>
</dbReference>
<evidence type="ECO:0000256" key="6">
    <source>
        <dbReference type="ARBA" id="ARBA00023098"/>
    </source>
</evidence>
<dbReference type="PANTHER" id="PTHR43856">
    <property type="entry name" value="CARDIOLIPIN HYDROLASE"/>
    <property type="match status" value="1"/>
</dbReference>
<evidence type="ECO:0000313" key="10">
    <source>
        <dbReference type="Proteomes" id="UP000231136"/>
    </source>
</evidence>
<gene>
    <name evidence="9" type="ORF">COW83_03045</name>
</gene>
<feature type="non-terminal residue" evidence="9">
    <location>
        <position position="200"/>
    </location>
</feature>
<keyword evidence="7" id="KW-0812">Transmembrane</keyword>
<dbReference type="SUPFAM" id="SSF56024">
    <property type="entry name" value="Phospholipase D/nuclease"/>
    <property type="match status" value="1"/>
</dbReference>
<keyword evidence="5" id="KW-0442">Lipid degradation</keyword>
<dbReference type="PROSITE" id="PS50035">
    <property type="entry name" value="PLD"/>
    <property type="match status" value="1"/>
</dbReference>
<proteinExistence type="inferred from homology"/>
<dbReference type="Gene3D" id="3.30.870.10">
    <property type="entry name" value="Endonuclease Chain A"/>
    <property type="match status" value="1"/>
</dbReference>
<dbReference type="Proteomes" id="UP000231136">
    <property type="component" value="Unassembled WGS sequence"/>
</dbReference>
<sequence length="200" mass="22519">MPKQHTKHQWLYPFLVLIFVAVYYALTSSPSGRVVPDFSSPTPVVLGATNTPVHETQASWYEVYFTNPKIPFDDNFTGGIESVLIEKINQADTSIDLAVYEFNLENVVQALIAAQGRGVRVRVVYDNEFTDPDLQISELKNAGIQAIPDERSAFMHNKFFIFDGQCIWTGSFNISINAAYRNNENALYFCSSEAAQNYTI</sequence>
<keyword evidence="6" id="KW-0443">Lipid metabolism</keyword>
<evidence type="ECO:0000259" key="8">
    <source>
        <dbReference type="PROSITE" id="PS50035"/>
    </source>
</evidence>
<dbReference type="GO" id="GO:0006793">
    <property type="term" value="P:phosphorus metabolic process"/>
    <property type="evidence" value="ECO:0007669"/>
    <property type="project" value="UniProtKB-ARBA"/>
</dbReference>
<evidence type="ECO:0000313" key="9">
    <source>
        <dbReference type="EMBL" id="PIP85677.1"/>
    </source>
</evidence>
<evidence type="ECO:0000256" key="3">
    <source>
        <dbReference type="ARBA" id="ARBA00012027"/>
    </source>
</evidence>
<comment type="similarity">
    <text evidence="2">Belongs to the phospholipase D family.</text>
</comment>
<keyword evidence="4" id="KW-0378">Hydrolase</keyword>
<evidence type="ECO:0000256" key="4">
    <source>
        <dbReference type="ARBA" id="ARBA00022801"/>
    </source>
</evidence>
<dbReference type="AlphaFoldDB" id="A0A2H0DU30"/>
<evidence type="ECO:0000256" key="1">
    <source>
        <dbReference type="ARBA" id="ARBA00000798"/>
    </source>
</evidence>
<protein>
    <recommendedName>
        <fullName evidence="3">phospholipase D</fullName>
        <ecNumber evidence="3">3.1.4.4</ecNumber>
    </recommendedName>
</protein>
<dbReference type="Pfam" id="PF13091">
    <property type="entry name" value="PLDc_2"/>
    <property type="match status" value="1"/>
</dbReference>
<evidence type="ECO:0000256" key="2">
    <source>
        <dbReference type="ARBA" id="ARBA00008664"/>
    </source>
</evidence>
<accession>A0A2H0DU30</accession>
<comment type="caution">
    <text evidence="9">The sequence shown here is derived from an EMBL/GenBank/DDBJ whole genome shotgun (WGS) entry which is preliminary data.</text>
</comment>
<dbReference type="InterPro" id="IPR051406">
    <property type="entry name" value="PLD_domain"/>
</dbReference>
<comment type="catalytic activity">
    <reaction evidence="1">
        <text>a 1,2-diacyl-sn-glycero-3-phosphocholine + H2O = a 1,2-diacyl-sn-glycero-3-phosphate + choline + H(+)</text>
        <dbReference type="Rhea" id="RHEA:14445"/>
        <dbReference type="ChEBI" id="CHEBI:15354"/>
        <dbReference type="ChEBI" id="CHEBI:15377"/>
        <dbReference type="ChEBI" id="CHEBI:15378"/>
        <dbReference type="ChEBI" id="CHEBI:57643"/>
        <dbReference type="ChEBI" id="CHEBI:58608"/>
        <dbReference type="EC" id="3.1.4.4"/>
    </reaction>
</comment>
<evidence type="ECO:0000256" key="5">
    <source>
        <dbReference type="ARBA" id="ARBA00022963"/>
    </source>
</evidence>
<keyword evidence="7" id="KW-1133">Transmembrane helix</keyword>
<feature type="transmembrane region" description="Helical" evidence="7">
    <location>
        <begin position="9"/>
        <end position="26"/>
    </location>
</feature>
<organism evidence="9 10">
    <name type="scientific">Candidatus Collierbacteria bacterium CG22_combo_CG10-13_8_21_14_all_43_12</name>
    <dbReference type="NCBI Taxonomy" id="1974537"/>
    <lineage>
        <taxon>Bacteria</taxon>
        <taxon>Candidatus Collieribacteriota</taxon>
    </lineage>
</organism>
<dbReference type="CDD" id="cd09116">
    <property type="entry name" value="PLDc_Nuc_like"/>
    <property type="match status" value="1"/>
</dbReference>
<name>A0A2H0DU30_9BACT</name>
<dbReference type="GO" id="GO:0004630">
    <property type="term" value="F:phospholipase D activity"/>
    <property type="evidence" value="ECO:0007669"/>
    <property type="project" value="UniProtKB-EC"/>
</dbReference>
<dbReference type="InterPro" id="IPR001736">
    <property type="entry name" value="PLipase_D/transphosphatidylase"/>
</dbReference>
<dbReference type="EMBL" id="PCTR01000098">
    <property type="protein sequence ID" value="PIP85677.1"/>
    <property type="molecule type" value="Genomic_DNA"/>
</dbReference>
<dbReference type="PANTHER" id="PTHR43856:SF1">
    <property type="entry name" value="MITOCHONDRIAL CARDIOLIPIN HYDROLASE"/>
    <property type="match status" value="1"/>
</dbReference>
<dbReference type="GO" id="GO:0016042">
    <property type="term" value="P:lipid catabolic process"/>
    <property type="evidence" value="ECO:0007669"/>
    <property type="project" value="UniProtKB-KW"/>
</dbReference>
<reference evidence="9 10" key="1">
    <citation type="submission" date="2017-09" db="EMBL/GenBank/DDBJ databases">
        <title>Depth-based differentiation of microbial function through sediment-hosted aquifers and enrichment of novel symbionts in the deep terrestrial subsurface.</title>
        <authorList>
            <person name="Probst A.J."/>
            <person name="Ladd B."/>
            <person name="Jarett J.K."/>
            <person name="Geller-Mcgrath D.E."/>
            <person name="Sieber C.M."/>
            <person name="Emerson J.B."/>
            <person name="Anantharaman K."/>
            <person name="Thomas B.C."/>
            <person name="Malmstrom R."/>
            <person name="Stieglmeier M."/>
            <person name="Klingl A."/>
            <person name="Woyke T."/>
            <person name="Ryan C.M."/>
            <person name="Banfield J.F."/>
        </authorList>
    </citation>
    <scope>NUCLEOTIDE SEQUENCE [LARGE SCALE GENOMIC DNA]</scope>
    <source>
        <strain evidence="9">CG22_combo_CG10-13_8_21_14_all_43_12</strain>
    </source>
</reference>
<evidence type="ECO:0000256" key="7">
    <source>
        <dbReference type="SAM" id="Phobius"/>
    </source>
</evidence>
<feature type="domain" description="PLD phosphodiesterase" evidence="8">
    <location>
        <begin position="151"/>
        <end position="178"/>
    </location>
</feature>
<keyword evidence="7" id="KW-0472">Membrane</keyword>